<evidence type="ECO:0000256" key="1">
    <source>
        <dbReference type="ARBA" id="ARBA00004123"/>
    </source>
</evidence>
<feature type="compositionally biased region" description="Polar residues" evidence="4">
    <location>
        <begin position="107"/>
        <end position="117"/>
    </location>
</feature>
<keyword evidence="6" id="KW-1185">Reference proteome</keyword>
<feature type="compositionally biased region" description="Basic and acidic residues" evidence="4">
    <location>
        <begin position="526"/>
        <end position="536"/>
    </location>
</feature>
<evidence type="ECO:0000256" key="4">
    <source>
        <dbReference type="SAM" id="MobiDB-lite"/>
    </source>
</evidence>
<reference evidence="5 6" key="2">
    <citation type="submission" date="2019-01" db="EMBL/GenBank/DDBJ databases">
        <title>The decoding of complex shrimp genome reveals the adaptation for benthos swimmer, frequently molting mechanism and breeding impact on genome.</title>
        <authorList>
            <person name="Sun Y."/>
            <person name="Gao Y."/>
            <person name="Yu Y."/>
        </authorList>
    </citation>
    <scope>NUCLEOTIDE SEQUENCE [LARGE SCALE GENOMIC DNA]</scope>
    <source>
        <tissue evidence="5">Muscle</tissue>
    </source>
</reference>
<evidence type="ECO:0000256" key="2">
    <source>
        <dbReference type="ARBA" id="ARBA00009072"/>
    </source>
</evidence>
<dbReference type="EMBL" id="QCYY01003969">
    <property type="protein sequence ID" value="ROT61872.1"/>
    <property type="molecule type" value="Genomic_DNA"/>
</dbReference>
<name>A0A423SCC0_PENVA</name>
<evidence type="ECO:0000256" key="3">
    <source>
        <dbReference type="ARBA" id="ARBA00023242"/>
    </source>
</evidence>
<feature type="compositionally biased region" description="Polar residues" evidence="4">
    <location>
        <begin position="409"/>
        <end position="420"/>
    </location>
</feature>
<keyword evidence="3" id="KW-0539">Nucleus</keyword>
<accession>A0A423SCC0</accession>
<feature type="region of interest" description="Disordered" evidence="4">
    <location>
        <begin position="101"/>
        <end position="120"/>
    </location>
</feature>
<feature type="region of interest" description="Disordered" evidence="4">
    <location>
        <begin position="127"/>
        <end position="150"/>
    </location>
</feature>
<feature type="compositionally biased region" description="Polar residues" evidence="4">
    <location>
        <begin position="515"/>
        <end position="525"/>
    </location>
</feature>
<proteinExistence type="inferred from homology"/>
<comment type="subcellular location">
    <subcellularLocation>
        <location evidence="1">Nucleus</location>
    </subcellularLocation>
</comment>
<feature type="region of interest" description="Disordered" evidence="4">
    <location>
        <begin position="448"/>
        <end position="536"/>
    </location>
</feature>
<protein>
    <submittedName>
        <fullName evidence="5">DGCR14-like protein</fullName>
    </submittedName>
</protein>
<evidence type="ECO:0000313" key="5">
    <source>
        <dbReference type="EMBL" id="ROT61872.1"/>
    </source>
</evidence>
<sequence length="536" mass="59636">MDSPDRSDTPGQKAIEVSQNNMEVFKKPIQPAPRKKKKVLDEDSYVKEVEKIIERDFFPDLENLKDRLEYLDAREQNDMVKLRELYSKYSAGKETPVLRNVEESPATFETPSESRGSATPRMASAFGEGLETPETNRKDKQSDKVSVSGKEMSLDEFLQNHTSEDNESFEQIMEKSEQRFRAKYYWMFDAEEKHNKEHLPNLALPTAEQQVQASTLAITGTSVQNDTRPKQVENWKFETFNSVMFVPDAAPLSKTRSVELAKQKKREISLSNTRFEGNPFTETLSQAAMIEASAIQASKKEGKVGVDGKELGKDTPKVNGYSFVTAPSPIPGVDASPLMTWGEVEGTPFQLDGSQTPLLKKHTPGPTYRMPKLPNRERLGLQLAEKASQKHRLKKAKAATATMTSSSTPGSRHTPQSSLQRITSMSPAAQKLLTNKLVVRQGTDKALRASYTPSPSIHRGSSTPGAITPKTDYLSSAHRTHTPKIKKIRTPSASIEDPSPGLTDNLLNLPRRAKTSPTQGSNESQEGPRKRAADFF</sequence>
<comment type="similarity">
    <text evidence="2">Belongs to the ESS2 family.</text>
</comment>
<feature type="region of interest" description="Disordered" evidence="4">
    <location>
        <begin position="345"/>
        <end position="373"/>
    </location>
</feature>
<reference evidence="5 6" key="1">
    <citation type="submission" date="2018-04" db="EMBL/GenBank/DDBJ databases">
        <authorList>
            <person name="Zhang X."/>
            <person name="Yuan J."/>
            <person name="Li F."/>
            <person name="Xiang J."/>
        </authorList>
    </citation>
    <scope>NUCLEOTIDE SEQUENCE [LARGE SCALE GENOMIC DNA]</scope>
    <source>
        <tissue evidence="5">Muscle</tissue>
    </source>
</reference>
<dbReference type="GO" id="GO:0071013">
    <property type="term" value="C:catalytic step 2 spliceosome"/>
    <property type="evidence" value="ECO:0007669"/>
    <property type="project" value="TreeGrafter"/>
</dbReference>
<organism evidence="5 6">
    <name type="scientific">Penaeus vannamei</name>
    <name type="common">Whiteleg shrimp</name>
    <name type="synonym">Litopenaeus vannamei</name>
    <dbReference type="NCBI Taxonomy" id="6689"/>
    <lineage>
        <taxon>Eukaryota</taxon>
        <taxon>Metazoa</taxon>
        <taxon>Ecdysozoa</taxon>
        <taxon>Arthropoda</taxon>
        <taxon>Crustacea</taxon>
        <taxon>Multicrustacea</taxon>
        <taxon>Malacostraca</taxon>
        <taxon>Eumalacostraca</taxon>
        <taxon>Eucarida</taxon>
        <taxon>Decapoda</taxon>
        <taxon>Dendrobranchiata</taxon>
        <taxon>Penaeoidea</taxon>
        <taxon>Penaeidae</taxon>
        <taxon>Penaeus</taxon>
    </lineage>
</organism>
<evidence type="ECO:0000313" key="6">
    <source>
        <dbReference type="Proteomes" id="UP000283509"/>
    </source>
</evidence>
<dbReference type="STRING" id="6689.A0A423SCC0"/>
<feature type="compositionally biased region" description="Basic residues" evidence="4">
    <location>
        <begin position="478"/>
        <end position="489"/>
    </location>
</feature>
<gene>
    <name evidence="5" type="ORF">C7M84_020337</name>
</gene>
<dbReference type="PANTHER" id="PTHR12940:SF0">
    <property type="entry name" value="SPLICING FACTOR ESS-2 HOMOLOG"/>
    <property type="match status" value="1"/>
</dbReference>
<comment type="caution">
    <text evidence="5">The sequence shown here is derived from an EMBL/GenBank/DDBJ whole genome shotgun (WGS) entry which is preliminary data.</text>
</comment>
<dbReference type="InterPro" id="IPR019148">
    <property type="entry name" value="Nuclear_protein_DGCR14_ESS-2"/>
</dbReference>
<dbReference type="OrthoDB" id="19679at2759"/>
<feature type="compositionally biased region" description="Polar residues" evidence="4">
    <location>
        <begin position="451"/>
        <end position="465"/>
    </location>
</feature>
<dbReference type="Proteomes" id="UP000283509">
    <property type="component" value="Unassembled WGS sequence"/>
</dbReference>
<feature type="region of interest" description="Disordered" evidence="4">
    <location>
        <begin position="394"/>
        <end position="420"/>
    </location>
</feature>
<dbReference type="AlphaFoldDB" id="A0A423SCC0"/>
<feature type="compositionally biased region" description="Low complexity" evidence="4">
    <location>
        <begin position="398"/>
        <end position="408"/>
    </location>
</feature>
<dbReference type="Pfam" id="PF09751">
    <property type="entry name" value="Es2"/>
    <property type="match status" value="1"/>
</dbReference>
<feature type="compositionally biased region" description="Basic and acidic residues" evidence="4">
    <location>
        <begin position="134"/>
        <end position="143"/>
    </location>
</feature>
<dbReference type="PANTHER" id="PTHR12940">
    <property type="entry name" value="ES-2 PROTEIN - RELATED"/>
    <property type="match status" value="1"/>
</dbReference>